<dbReference type="InterPro" id="IPR027417">
    <property type="entry name" value="P-loop_NTPase"/>
</dbReference>
<reference evidence="7" key="1">
    <citation type="submission" date="2009-12" db="EMBL/GenBank/DDBJ databases">
        <title>Sequence of Clostridiales genomosp. BVAB3 str. UPII9-5.</title>
        <authorList>
            <person name="Madupu R."/>
            <person name="Durkin A.S."/>
            <person name="Torralba M."/>
            <person name="Methe B."/>
            <person name="Sutton G.G."/>
            <person name="Strausberg R.L."/>
            <person name="Nelson K.E."/>
        </authorList>
    </citation>
    <scope>NUCLEOTIDE SEQUENCE [LARGE SCALE GENOMIC DNA]</scope>
    <source>
        <strain evidence="7">W1219</strain>
    </source>
</reference>
<dbReference type="Proteomes" id="UP000005017">
    <property type="component" value="Unassembled WGS sequence"/>
</dbReference>
<dbReference type="EMBL" id="ADFR01000002">
    <property type="protein sequence ID" value="EFC06113.1"/>
    <property type="molecule type" value="Genomic_DNA"/>
</dbReference>
<accession>D2MM37</accession>
<evidence type="ECO:0000313" key="6">
    <source>
        <dbReference type="EMBL" id="EFC06113.1"/>
    </source>
</evidence>
<dbReference type="GO" id="GO:0005524">
    <property type="term" value="F:ATP binding"/>
    <property type="evidence" value="ECO:0007669"/>
    <property type="project" value="UniProtKB-KW"/>
</dbReference>
<dbReference type="PROSITE" id="PS50893">
    <property type="entry name" value="ABC_TRANSPORTER_2"/>
    <property type="match status" value="1"/>
</dbReference>
<dbReference type="STRING" id="679192.HMPREF9013_0808"/>
<dbReference type="RefSeq" id="WP_006626458.1">
    <property type="nucleotide sequence ID" value="NZ_ADFR01000002.1"/>
</dbReference>
<dbReference type="InterPro" id="IPR003439">
    <property type="entry name" value="ABC_transporter-like_ATP-bd"/>
</dbReference>
<comment type="caution">
    <text evidence="6">The sequence shown here is derived from an EMBL/GenBank/DDBJ whole genome shotgun (WGS) entry which is preliminary data.</text>
</comment>
<evidence type="ECO:0000256" key="2">
    <source>
        <dbReference type="ARBA" id="ARBA00022448"/>
    </source>
</evidence>
<comment type="similarity">
    <text evidence="1">Belongs to the ABC transporter superfamily.</text>
</comment>
<evidence type="ECO:0000256" key="3">
    <source>
        <dbReference type="ARBA" id="ARBA00022741"/>
    </source>
</evidence>
<name>D2MM37_9FIRM</name>
<feature type="domain" description="ABC transporter" evidence="5">
    <location>
        <begin position="5"/>
        <end position="216"/>
    </location>
</feature>
<protein>
    <submittedName>
        <fullName evidence="6">ABC transporter, ATP-binding protein</fullName>
    </submittedName>
</protein>
<dbReference type="PANTHER" id="PTHR42734:SF17">
    <property type="entry name" value="METAL TRANSPORT SYSTEM ATP-BINDING PROTEIN TM_0124-RELATED"/>
    <property type="match status" value="1"/>
</dbReference>
<evidence type="ECO:0000313" key="7">
    <source>
        <dbReference type="Proteomes" id="UP000005017"/>
    </source>
</evidence>
<dbReference type="InterPro" id="IPR050153">
    <property type="entry name" value="Metal_Ion_Import_ABC"/>
</dbReference>
<dbReference type="PANTHER" id="PTHR42734">
    <property type="entry name" value="METAL TRANSPORT SYSTEM ATP-BINDING PROTEIN TM_0124-RELATED"/>
    <property type="match status" value="1"/>
</dbReference>
<dbReference type="InterPro" id="IPR003593">
    <property type="entry name" value="AAA+_ATPase"/>
</dbReference>
<sequence>MNKILQLSNVCFTYDHQEWILQHLNGEINEGEFVAMVGENGAGKSTLLNLILGNLKPQQGEIRLFGDLVNEKPHYEDIAYISQNSVMNYRNFPTTVIEVVKIHLRFLKKGKDYGSYLKLVNLEEQGHKMLNELSGGQLQRVAILLALIKNAKLIILDEPTSGVDQLFSEELYRMLERLKKEGKTILMVTHHLQDVQIHVDRILRLVRGQWEEIMYA</sequence>
<dbReference type="Pfam" id="PF00005">
    <property type="entry name" value="ABC_tran"/>
    <property type="match status" value="1"/>
</dbReference>
<keyword evidence="4 6" id="KW-0067">ATP-binding</keyword>
<dbReference type="SMART" id="SM00382">
    <property type="entry name" value="AAA"/>
    <property type="match status" value="1"/>
</dbReference>
<evidence type="ECO:0000259" key="5">
    <source>
        <dbReference type="PROSITE" id="PS50893"/>
    </source>
</evidence>
<dbReference type="Gene3D" id="3.40.50.300">
    <property type="entry name" value="P-loop containing nucleotide triphosphate hydrolases"/>
    <property type="match status" value="1"/>
</dbReference>
<proteinExistence type="inferred from homology"/>
<keyword evidence="7" id="KW-1185">Reference proteome</keyword>
<dbReference type="SUPFAM" id="SSF52540">
    <property type="entry name" value="P-loop containing nucleoside triphosphate hydrolases"/>
    <property type="match status" value="1"/>
</dbReference>
<dbReference type="OrthoDB" id="9806726at2"/>
<gene>
    <name evidence="6" type="ORF">HMPREF9013_0808</name>
</gene>
<dbReference type="eggNOG" id="COG1121">
    <property type="taxonomic scope" value="Bacteria"/>
</dbReference>
<keyword evidence="2" id="KW-0813">Transport</keyword>
<keyword evidence="3" id="KW-0547">Nucleotide-binding</keyword>
<dbReference type="GO" id="GO:0016887">
    <property type="term" value="F:ATP hydrolysis activity"/>
    <property type="evidence" value="ECO:0007669"/>
    <property type="project" value="InterPro"/>
</dbReference>
<dbReference type="InterPro" id="IPR017871">
    <property type="entry name" value="ABC_transporter-like_CS"/>
</dbReference>
<evidence type="ECO:0000256" key="4">
    <source>
        <dbReference type="ARBA" id="ARBA00022840"/>
    </source>
</evidence>
<dbReference type="AlphaFoldDB" id="D2MM37"/>
<dbReference type="PROSITE" id="PS00211">
    <property type="entry name" value="ABC_TRANSPORTER_1"/>
    <property type="match status" value="1"/>
</dbReference>
<organism evidence="6 7">
    <name type="scientific">Bulleidia extructa W1219</name>
    <dbReference type="NCBI Taxonomy" id="679192"/>
    <lineage>
        <taxon>Bacteria</taxon>
        <taxon>Bacillati</taxon>
        <taxon>Bacillota</taxon>
        <taxon>Erysipelotrichia</taxon>
        <taxon>Erysipelotrichales</taxon>
        <taxon>Erysipelotrichaceae</taxon>
        <taxon>Bulleidia</taxon>
    </lineage>
</organism>
<evidence type="ECO:0000256" key="1">
    <source>
        <dbReference type="ARBA" id="ARBA00005417"/>
    </source>
</evidence>